<protein>
    <recommendedName>
        <fullName evidence="3">Tetratricopeptide repeat protein</fullName>
    </recommendedName>
</protein>
<proteinExistence type="predicted"/>
<keyword evidence="2" id="KW-1185">Reference proteome</keyword>
<accession>A0ABY5AL76</accession>
<organism evidence="1 2">
    <name type="scientific">Phormidium yuhuli AB48</name>
    <dbReference type="NCBI Taxonomy" id="2940671"/>
    <lineage>
        <taxon>Bacteria</taxon>
        <taxon>Bacillati</taxon>
        <taxon>Cyanobacteriota</taxon>
        <taxon>Cyanophyceae</taxon>
        <taxon>Oscillatoriophycideae</taxon>
        <taxon>Oscillatoriales</taxon>
        <taxon>Oscillatoriaceae</taxon>
        <taxon>Phormidium</taxon>
        <taxon>Phormidium yuhuli</taxon>
    </lineage>
</organism>
<dbReference type="Proteomes" id="UP001056708">
    <property type="component" value="Chromosome"/>
</dbReference>
<dbReference type="SUPFAM" id="SSF48452">
    <property type="entry name" value="TPR-like"/>
    <property type="match status" value="1"/>
</dbReference>
<name>A0ABY5AL76_9CYAN</name>
<evidence type="ECO:0000313" key="1">
    <source>
        <dbReference type="EMBL" id="USR89575.1"/>
    </source>
</evidence>
<evidence type="ECO:0000313" key="2">
    <source>
        <dbReference type="Proteomes" id="UP001056708"/>
    </source>
</evidence>
<reference evidence="1" key="1">
    <citation type="submission" date="2022-06" db="EMBL/GenBank/DDBJ databases">
        <title>Genome sequence of Phormidium yuhuli AB48 isolated from an industrial photobioreactor environment.</title>
        <authorList>
            <person name="Qiu Y."/>
            <person name="Noonan A.J.C."/>
            <person name="Dofher K."/>
            <person name="Koch M."/>
            <person name="Kieft B."/>
            <person name="Lin X."/>
            <person name="Ziels R.M."/>
            <person name="Hallam S.J."/>
        </authorList>
    </citation>
    <scope>NUCLEOTIDE SEQUENCE</scope>
    <source>
        <strain evidence="1">AB48</strain>
    </source>
</reference>
<gene>
    <name evidence="1" type="ORF">NEA10_11850</name>
</gene>
<dbReference type="EMBL" id="CP098611">
    <property type="protein sequence ID" value="USR89575.1"/>
    <property type="molecule type" value="Genomic_DNA"/>
</dbReference>
<dbReference type="InterPro" id="IPR011990">
    <property type="entry name" value="TPR-like_helical_dom_sf"/>
</dbReference>
<sequence length="154" mass="17497">MFKLNQLVRIAVFGAIAASLTLGGRSALGSSEVEFTPPTYEQHPIPSDLNTAEDWEMVGRDAAAVGDYHNAVFAFDKAIDLALGNDPELFELRGWTQYLQQDYDAAIADLASAVELYRQWERHEDYRNAQQMRDYVVTRQSQQQLSRHSVDMQR</sequence>
<dbReference type="Gene3D" id="1.25.40.10">
    <property type="entry name" value="Tetratricopeptide repeat domain"/>
    <property type="match status" value="1"/>
</dbReference>
<dbReference type="RefSeq" id="WP_252660332.1">
    <property type="nucleotide sequence ID" value="NZ_CP098611.1"/>
</dbReference>
<evidence type="ECO:0008006" key="3">
    <source>
        <dbReference type="Google" id="ProtNLM"/>
    </source>
</evidence>